<proteinExistence type="predicted"/>
<dbReference type="InterPro" id="IPR039421">
    <property type="entry name" value="Type_1_exporter"/>
</dbReference>
<evidence type="ECO:0000256" key="4">
    <source>
        <dbReference type="ARBA" id="ARBA00022840"/>
    </source>
</evidence>
<evidence type="ECO:0000256" key="2">
    <source>
        <dbReference type="ARBA" id="ARBA00022692"/>
    </source>
</evidence>
<feature type="transmembrane region" description="Helical" evidence="7">
    <location>
        <begin position="29"/>
        <end position="49"/>
    </location>
</feature>
<dbReference type="Pfam" id="PF00664">
    <property type="entry name" value="ABC_membrane"/>
    <property type="match status" value="1"/>
</dbReference>
<accession>A0ABU9E5I2</accession>
<feature type="domain" description="ABC transporter" evidence="8">
    <location>
        <begin position="347"/>
        <end position="582"/>
    </location>
</feature>
<evidence type="ECO:0000259" key="8">
    <source>
        <dbReference type="PROSITE" id="PS50893"/>
    </source>
</evidence>
<dbReference type="InterPro" id="IPR017871">
    <property type="entry name" value="ABC_transporter-like_CS"/>
</dbReference>
<dbReference type="RefSeq" id="WP_405282755.1">
    <property type="nucleotide sequence ID" value="NZ_CP144380.1"/>
</dbReference>
<dbReference type="PANTHER" id="PTHR43394:SF1">
    <property type="entry name" value="ATP-BINDING CASSETTE SUB-FAMILY B MEMBER 10, MITOCHONDRIAL"/>
    <property type="match status" value="1"/>
</dbReference>
<dbReference type="InterPro" id="IPR003593">
    <property type="entry name" value="AAA+_ATPase"/>
</dbReference>
<dbReference type="Proteomes" id="UP001484239">
    <property type="component" value="Unassembled WGS sequence"/>
</dbReference>
<keyword evidence="3" id="KW-0547">Nucleotide-binding</keyword>
<keyword evidence="4" id="KW-0067">ATP-binding</keyword>
<dbReference type="InterPro" id="IPR011527">
    <property type="entry name" value="ABC1_TM_dom"/>
</dbReference>
<dbReference type="EMBL" id="JBBHLI010000001">
    <property type="protein sequence ID" value="MEK9500009.1"/>
    <property type="molecule type" value="Genomic_DNA"/>
</dbReference>
<feature type="transmembrane region" description="Helical" evidence="7">
    <location>
        <begin position="247"/>
        <end position="270"/>
    </location>
</feature>
<sequence length="600" mass="65053">MPDSTTSRTGKLGFLRRLAPRLRPWRSRLVLAGVLIVVTSVISLAFPLVVRELLDAAFLESSMGTLDRIALFLLGLFAVQAVLNFAQSYLTASVSENVVAELRIELFDALVGQSPGFFARRRVGELSSRLASDVGVLQQVLRFGVPELVRQGLFLVGALVLVTATNPRLTLVTLTAVPVAILVGWLFGRRVRRYSTGIQDTLATAVARAEQVFTQIRTVQSFNRERWEAEAFAREIGSTRDQGLQRAVARAGLTGAVTFAAFGAIVAVLWQGGRLVLAGDLTAGTLVAFLLYAVTIAGAITSLAGFWGNIQEASGAAQRLFELLDHPRELDEPASPRPLPRPLDGSVRFDRVFFRYADDQPWVLEGVDLDIHSGQQVALVGPSGAGKSTLAALIPRFFDSSRGTVSIDGVPVREVALEELRAAIGVVPQEPMLFAGTIRDNLLYGDPDASPEQVEEAARRAHAHEFISGFPDGYDQWVGERGITLSGGQRQRLAIARVFLKRPRILILDEASSSLDAESEHLVQDALQELMKGRTTLVIAHRLSTVIRADRIVVLDGGAIEARGTHAELLDRSAVYARLYRRQFADALAGSAPLADGESP</sequence>
<keyword evidence="5 7" id="KW-1133">Transmembrane helix</keyword>
<evidence type="ECO:0000256" key="1">
    <source>
        <dbReference type="ARBA" id="ARBA00004651"/>
    </source>
</evidence>
<dbReference type="Gene3D" id="1.20.1560.10">
    <property type="entry name" value="ABC transporter type 1, transmembrane domain"/>
    <property type="match status" value="1"/>
</dbReference>
<name>A0ABU9E5I2_9BACT</name>
<feature type="transmembrane region" description="Helical" evidence="7">
    <location>
        <begin position="69"/>
        <end position="86"/>
    </location>
</feature>
<comment type="caution">
    <text evidence="10">The sequence shown here is derived from an EMBL/GenBank/DDBJ whole genome shotgun (WGS) entry which is preliminary data.</text>
</comment>
<protein>
    <submittedName>
        <fullName evidence="10">ABC transporter transmembrane domain-containing protein</fullName>
    </submittedName>
</protein>
<dbReference type="SUPFAM" id="SSF90123">
    <property type="entry name" value="ABC transporter transmembrane region"/>
    <property type="match status" value="1"/>
</dbReference>
<evidence type="ECO:0000313" key="11">
    <source>
        <dbReference type="Proteomes" id="UP001484239"/>
    </source>
</evidence>
<keyword evidence="11" id="KW-1185">Reference proteome</keyword>
<feature type="transmembrane region" description="Helical" evidence="7">
    <location>
        <begin position="148"/>
        <end position="165"/>
    </location>
</feature>
<gene>
    <name evidence="10" type="ORF">WI372_03295</name>
</gene>
<dbReference type="PROSITE" id="PS00211">
    <property type="entry name" value="ABC_TRANSPORTER_1"/>
    <property type="match status" value="1"/>
</dbReference>
<evidence type="ECO:0000256" key="6">
    <source>
        <dbReference type="ARBA" id="ARBA00023136"/>
    </source>
</evidence>
<dbReference type="InterPro" id="IPR027417">
    <property type="entry name" value="P-loop_NTPase"/>
</dbReference>
<dbReference type="CDD" id="cd18576">
    <property type="entry name" value="ABC_6TM_bac_exporter_ABCB8_10_like"/>
    <property type="match status" value="1"/>
</dbReference>
<dbReference type="PROSITE" id="PS50893">
    <property type="entry name" value="ABC_TRANSPORTER_2"/>
    <property type="match status" value="1"/>
</dbReference>
<dbReference type="Gene3D" id="3.40.50.300">
    <property type="entry name" value="P-loop containing nucleotide triphosphate hydrolases"/>
    <property type="match status" value="1"/>
</dbReference>
<evidence type="ECO:0000259" key="9">
    <source>
        <dbReference type="PROSITE" id="PS50929"/>
    </source>
</evidence>
<evidence type="ECO:0000313" key="10">
    <source>
        <dbReference type="EMBL" id="MEK9500009.1"/>
    </source>
</evidence>
<dbReference type="PROSITE" id="PS50929">
    <property type="entry name" value="ABC_TM1F"/>
    <property type="match status" value="1"/>
</dbReference>
<dbReference type="Pfam" id="PF00005">
    <property type="entry name" value="ABC_tran"/>
    <property type="match status" value="1"/>
</dbReference>
<feature type="domain" description="ABC transmembrane type-1" evidence="9">
    <location>
        <begin position="30"/>
        <end position="312"/>
    </location>
</feature>
<comment type="subcellular location">
    <subcellularLocation>
        <location evidence="1">Cell membrane</location>
        <topology evidence="1">Multi-pass membrane protein</topology>
    </subcellularLocation>
</comment>
<evidence type="ECO:0000256" key="5">
    <source>
        <dbReference type="ARBA" id="ARBA00022989"/>
    </source>
</evidence>
<dbReference type="InterPro" id="IPR003439">
    <property type="entry name" value="ABC_transporter-like_ATP-bd"/>
</dbReference>
<evidence type="ECO:0000256" key="7">
    <source>
        <dbReference type="SAM" id="Phobius"/>
    </source>
</evidence>
<dbReference type="InterPro" id="IPR036640">
    <property type="entry name" value="ABC1_TM_sf"/>
</dbReference>
<reference evidence="10 11" key="1">
    <citation type="submission" date="2024-02" db="EMBL/GenBank/DDBJ databases">
        <title>A novel Gemmatimonadota bacterium.</title>
        <authorList>
            <person name="Du Z.-J."/>
            <person name="Ye Y.-Q."/>
        </authorList>
    </citation>
    <scope>NUCLEOTIDE SEQUENCE [LARGE SCALE GENOMIC DNA]</scope>
    <source>
        <strain evidence="10 11">DH-20</strain>
    </source>
</reference>
<keyword evidence="6 7" id="KW-0472">Membrane</keyword>
<keyword evidence="2 7" id="KW-0812">Transmembrane</keyword>
<dbReference type="SUPFAM" id="SSF52540">
    <property type="entry name" value="P-loop containing nucleoside triphosphate hydrolases"/>
    <property type="match status" value="1"/>
</dbReference>
<feature type="transmembrane region" description="Helical" evidence="7">
    <location>
        <begin position="290"/>
        <end position="310"/>
    </location>
</feature>
<dbReference type="SMART" id="SM00382">
    <property type="entry name" value="AAA"/>
    <property type="match status" value="1"/>
</dbReference>
<organism evidence="10 11">
    <name type="scientific">Gaopeijia maritima</name>
    <dbReference type="NCBI Taxonomy" id="3119007"/>
    <lineage>
        <taxon>Bacteria</taxon>
        <taxon>Pseudomonadati</taxon>
        <taxon>Gemmatimonadota</taxon>
        <taxon>Longimicrobiia</taxon>
        <taxon>Gaopeijiales</taxon>
        <taxon>Gaopeijiaceae</taxon>
        <taxon>Gaopeijia</taxon>
    </lineage>
</organism>
<dbReference type="PANTHER" id="PTHR43394">
    <property type="entry name" value="ATP-DEPENDENT PERMEASE MDL1, MITOCHONDRIAL"/>
    <property type="match status" value="1"/>
</dbReference>
<feature type="transmembrane region" description="Helical" evidence="7">
    <location>
        <begin position="171"/>
        <end position="188"/>
    </location>
</feature>
<evidence type="ECO:0000256" key="3">
    <source>
        <dbReference type="ARBA" id="ARBA00022741"/>
    </source>
</evidence>